<dbReference type="PROSITE" id="PS50893">
    <property type="entry name" value="ABC_TRANSPORTER_2"/>
    <property type="match status" value="1"/>
</dbReference>
<accession>A0ABW7FSE7</accession>
<sequence length="227" mass="25031">MTPNTPHPPLVWDVQLHATLGQGAQRFELKLELRSSARRLALLGPSGCGKTHSLRLIAGLAQPDPKHANHVRILGRSLLDSRAGTALAPHERQLGLVFQDYALFPHLTLRQNIAFGLQTGWLNPRRTAQDARVTQWLARMQLQAQAELLPSQLSGGQRQRAALARALAPEPLALLLDEPFAALDSTLRTQLRQDLAQLQAHSQIPTLLVTHDPEDAALLADEVVRLY</sequence>
<evidence type="ECO:0000313" key="6">
    <source>
        <dbReference type="EMBL" id="MFG6447257.1"/>
    </source>
</evidence>
<dbReference type="PANTHER" id="PTHR42781">
    <property type="entry name" value="SPERMIDINE/PUTRESCINE IMPORT ATP-BINDING PROTEIN POTA"/>
    <property type="match status" value="1"/>
</dbReference>
<evidence type="ECO:0000256" key="4">
    <source>
        <dbReference type="ARBA" id="ARBA00022840"/>
    </source>
</evidence>
<keyword evidence="4 6" id="KW-0067">ATP-binding</keyword>
<evidence type="ECO:0000313" key="7">
    <source>
        <dbReference type="Proteomes" id="UP001606099"/>
    </source>
</evidence>
<comment type="caution">
    <text evidence="6">The sequence shown here is derived from an EMBL/GenBank/DDBJ whole genome shotgun (WGS) entry which is preliminary data.</text>
</comment>
<dbReference type="PANTHER" id="PTHR42781:SF4">
    <property type="entry name" value="SPERMIDINE_PUTRESCINE IMPORT ATP-BINDING PROTEIN POTA"/>
    <property type="match status" value="1"/>
</dbReference>
<dbReference type="SUPFAM" id="SSF52540">
    <property type="entry name" value="P-loop containing nucleoside triphosphate hydrolases"/>
    <property type="match status" value="1"/>
</dbReference>
<evidence type="ECO:0000259" key="5">
    <source>
        <dbReference type="PROSITE" id="PS50893"/>
    </source>
</evidence>
<reference evidence="6 7" key="1">
    <citation type="submission" date="2024-08" db="EMBL/GenBank/DDBJ databases">
        <authorList>
            <person name="Lu H."/>
        </authorList>
    </citation>
    <scope>NUCLEOTIDE SEQUENCE [LARGE SCALE GENOMIC DNA]</scope>
    <source>
        <strain evidence="6 7">BYS180W</strain>
    </source>
</reference>
<organism evidence="6 7">
    <name type="scientific">Roseateles rivi</name>
    <dbReference type="NCBI Taxonomy" id="3299028"/>
    <lineage>
        <taxon>Bacteria</taxon>
        <taxon>Pseudomonadati</taxon>
        <taxon>Pseudomonadota</taxon>
        <taxon>Betaproteobacteria</taxon>
        <taxon>Burkholderiales</taxon>
        <taxon>Sphaerotilaceae</taxon>
        <taxon>Roseateles</taxon>
    </lineage>
</organism>
<dbReference type="PROSITE" id="PS00211">
    <property type="entry name" value="ABC_TRANSPORTER_1"/>
    <property type="match status" value="1"/>
</dbReference>
<keyword evidence="1" id="KW-0813">Transport</keyword>
<feature type="domain" description="ABC transporter" evidence="5">
    <location>
        <begin position="11"/>
        <end position="227"/>
    </location>
</feature>
<dbReference type="EMBL" id="JBIGHZ010000001">
    <property type="protein sequence ID" value="MFG6447257.1"/>
    <property type="molecule type" value="Genomic_DNA"/>
</dbReference>
<dbReference type="InterPro" id="IPR017871">
    <property type="entry name" value="ABC_transporter-like_CS"/>
</dbReference>
<evidence type="ECO:0000256" key="3">
    <source>
        <dbReference type="ARBA" id="ARBA00022741"/>
    </source>
</evidence>
<dbReference type="RefSeq" id="WP_394458628.1">
    <property type="nucleotide sequence ID" value="NZ_JBIGHZ010000001.1"/>
</dbReference>
<proteinExistence type="predicted"/>
<keyword evidence="3" id="KW-0547">Nucleotide-binding</keyword>
<evidence type="ECO:0000256" key="1">
    <source>
        <dbReference type="ARBA" id="ARBA00022448"/>
    </source>
</evidence>
<name>A0ABW7FSE7_9BURK</name>
<keyword evidence="2" id="KW-0472">Membrane</keyword>
<dbReference type="Proteomes" id="UP001606099">
    <property type="component" value="Unassembled WGS sequence"/>
</dbReference>
<gene>
    <name evidence="6" type="ORF">ACG0Z6_03260</name>
</gene>
<protein>
    <submittedName>
        <fullName evidence="6">ATP-binding cassette domain-containing protein</fullName>
    </submittedName>
</protein>
<evidence type="ECO:0000256" key="2">
    <source>
        <dbReference type="ARBA" id="ARBA00022475"/>
    </source>
</evidence>
<keyword evidence="2" id="KW-1003">Cell membrane</keyword>
<dbReference type="SMART" id="SM00382">
    <property type="entry name" value="AAA"/>
    <property type="match status" value="1"/>
</dbReference>
<dbReference type="Pfam" id="PF00005">
    <property type="entry name" value="ABC_tran"/>
    <property type="match status" value="1"/>
</dbReference>
<dbReference type="Gene3D" id="3.40.50.300">
    <property type="entry name" value="P-loop containing nucleotide triphosphate hydrolases"/>
    <property type="match status" value="1"/>
</dbReference>
<dbReference type="InterPro" id="IPR003593">
    <property type="entry name" value="AAA+_ATPase"/>
</dbReference>
<dbReference type="InterPro" id="IPR050093">
    <property type="entry name" value="ABC_SmlMolc_Importer"/>
</dbReference>
<keyword evidence="7" id="KW-1185">Reference proteome</keyword>
<dbReference type="InterPro" id="IPR027417">
    <property type="entry name" value="P-loop_NTPase"/>
</dbReference>
<dbReference type="InterPro" id="IPR003439">
    <property type="entry name" value="ABC_transporter-like_ATP-bd"/>
</dbReference>
<dbReference type="GO" id="GO:0005524">
    <property type="term" value="F:ATP binding"/>
    <property type="evidence" value="ECO:0007669"/>
    <property type="project" value="UniProtKB-KW"/>
</dbReference>